<dbReference type="SMART" id="SM00535">
    <property type="entry name" value="RIBOc"/>
    <property type="match status" value="2"/>
</dbReference>
<dbReference type="PROSITE" id="PS50142">
    <property type="entry name" value="RNASE_3_2"/>
    <property type="match status" value="2"/>
</dbReference>
<keyword evidence="1" id="KW-0378">Hydrolase</keyword>
<proteinExistence type="predicted"/>
<dbReference type="Gene3D" id="1.10.1520.10">
    <property type="entry name" value="Ribonuclease III domain"/>
    <property type="match status" value="3"/>
</dbReference>
<feature type="domain" description="RNase III" evidence="5">
    <location>
        <begin position="165"/>
        <end position="240"/>
    </location>
</feature>
<dbReference type="InterPro" id="IPR036389">
    <property type="entry name" value="RNase_III_sf"/>
</dbReference>
<gene>
    <name evidence="6" type="ORF">F0562_001468</name>
</gene>
<dbReference type="PANTHER" id="PTHR14950:SF70">
    <property type="entry name" value="ENDORIBONUCLEASE DICER HOMOLOG 2"/>
    <property type="match status" value="1"/>
</dbReference>
<evidence type="ECO:0000259" key="5">
    <source>
        <dbReference type="PROSITE" id="PS50142"/>
    </source>
</evidence>
<dbReference type="Proteomes" id="UP000325577">
    <property type="component" value="Linkage Group LG0"/>
</dbReference>
<evidence type="ECO:0000256" key="3">
    <source>
        <dbReference type="PROSITE-ProRule" id="PRU00266"/>
    </source>
</evidence>
<sequence>MLVDHCTQNVVIPTIKVLEAITTKKCQESFHLESLETLGDSFLKYAASQQLFKTYQNNHEGLLSVKKEKIISNATLRKIGCDHKLPGFIRNEPFDPKMWIIPGDQSGNYALDEELLFCMRKVYNRGRRKVKSKTVADVVEALIGAFLSTGGEVAALSFMDWLGCYQRLEFLGDAVLDYLITMHLNRKHPGMSPGLLTDLSANFEQLSLVSTFGWESETNFPKVLGDVIESLAGAILIDSGYNKETVFDSIRPLLEPMITPDTLRLQPVRELNELCQKRHYNKKKAVVSRDNGVPSITVEVEANGVIYKHSCSAVDEKTAKKLASKAVLKSIKDSVPDT</sequence>
<protein>
    <recommendedName>
        <fullName evidence="8">RNase III domain-containing protein</fullName>
    </recommendedName>
</protein>
<dbReference type="GO" id="GO:0004525">
    <property type="term" value="F:ribonuclease III activity"/>
    <property type="evidence" value="ECO:0007669"/>
    <property type="project" value="InterPro"/>
</dbReference>
<dbReference type="GO" id="GO:0005737">
    <property type="term" value="C:cytoplasm"/>
    <property type="evidence" value="ECO:0007669"/>
    <property type="project" value="TreeGrafter"/>
</dbReference>
<dbReference type="PANTHER" id="PTHR14950">
    <property type="entry name" value="DICER-RELATED"/>
    <property type="match status" value="1"/>
</dbReference>
<dbReference type="Pfam" id="PF00035">
    <property type="entry name" value="dsrm"/>
    <property type="match status" value="1"/>
</dbReference>
<name>A0A5J5C4M3_9ASTE</name>
<dbReference type="SUPFAM" id="SSF69065">
    <property type="entry name" value="RNase III domain-like"/>
    <property type="match status" value="2"/>
</dbReference>
<dbReference type="CDD" id="cd00593">
    <property type="entry name" value="RIBOc"/>
    <property type="match status" value="2"/>
</dbReference>
<dbReference type="InterPro" id="IPR014720">
    <property type="entry name" value="dsRBD_dom"/>
</dbReference>
<dbReference type="FunFam" id="1.10.1520.10:FF:000013">
    <property type="entry name" value="Endoribonuclease Dicer homolog 2"/>
    <property type="match status" value="1"/>
</dbReference>
<feature type="domain" description="RNase III" evidence="5">
    <location>
        <begin position="19"/>
        <end position="151"/>
    </location>
</feature>
<dbReference type="EMBL" id="CM018031">
    <property type="protein sequence ID" value="KAA8549784.1"/>
    <property type="molecule type" value="Genomic_DNA"/>
</dbReference>
<reference evidence="6 7" key="1">
    <citation type="submission" date="2019-09" db="EMBL/GenBank/DDBJ databases">
        <title>A chromosome-level genome assembly of the Chinese tupelo Nyssa sinensis.</title>
        <authorList>
            <person name="Yang X."/>
            <person name="Kang M."/>
            <person name="Yang Y."/>
            <person name="Xiong H."/>
            <person name="Wang M."/>
            <person name="Zhang Z."/>
            <person name="Wang Z."/>
            <person name="Wu H."/>
            <person name="Ma T."/>
            <person name="Liu J."/>
            <person name="Xi Z."/>
        </authorList>
    </citation>
    <scope>NUCLEOTIDE SEQUENCE [LARGE SCALE GENOMIC DNA]</scope>
    <source>
        <strain evidence="6">J267</strain>
        <tissue evidence="6">Leaf</tissue>
    </source>
</reference>
<dbReference type="SUPFAM" id="SSF54768">
    <property type="entry name" value="dsRNA-binding domain-like"/>
    <property type="match status" value="1"/>
</dbReference>
<organism evidence="6 7">
    <name type="scientific">Nyssa sinensis</name>
    <dbReference type="NCBI Taxonomy" id="561372"/>
    <lineage>
        <taxon>Eukaryota</taxon>
        <taxon>Viridiplantae</taxon>
        <taxon>Streptophyta</taxon>
        <taxon>Embryophyta</taxon>
        <taxon>Tracheophyta</taxon>
        <taxon>Spermatophyta</taxon>
        <taxon>Magnoliopsida</taxon>
        <taxon>eudicotyledons</taxon>
        <taxon>Gunneridae</taxon>
        <taxon>Pentapetalae</taxon>
        <taxon>asterids</taxon>
        <taxon>Cornales</taxon>
        <taxon>Nyssaceae</taxon>
        <taxon>Nyssa</taxon>
    </lineage>
</organism>
<dbReference type="PROSITE" id="PS00517">
    <property type="entry name" value="RNASE_3_1"/>
    <property type="match status" value="1"/>
</dbReference>
<evidence type="ECO:0000313" key="6">
    <source>
        <dbReference type="EMBL" id="KAA8549784.1"/>
    </source>
</evidence>
<dbReference type="GO" id="GO:0030422">
    <property type="term" value="P:siRNA processing"/>
    <property type="evidence" value="ECO:0007669"/>
    <property type="project" value="TreeGrafter"/>
</dbReference>
<dbReference type="AlphaFoldDB" id="A0A5J5C4M3"/>
<evidence type="ECO:0000256" key="2">
    <source>
        <dbReference type="ARBA" id="ARBA00022884"/>
    </source>
</evidence>
<accession>A0A5J5C4M3</accession>
<evidence type="ECO:0008006" key="8">
    <source>
        <dbReference type="Google" id="ProtNLM"/>
    </source>
</evidence>
<dbReference type="OrthoDB" id="6513042at2759"/>
<dbReference type="Gene3D" id="3.30.160.20">
    <property type="match status" value="1"/>
</dbReference>
<evidence type="ECO:0000259" key="4">
    <source>
        <dbReference type="PROSITE" id="PS50137"/>
    </source>
</evidence>
<dbReference type="GO" id="GO:0005634">
    <property type="term" value="C:nucleus"/>
    <property type="evidence" value="ECO:0007669"/>
    <property type="project" value="TreeGrafter"/>
</dbReference>
<evidence type="ECO:0000313" key="7">
    <source>
        <dbReference type="Proteomes" id="UP000325577"/>
    </source>
</evidence>
<dbReference type="InterPro" id="IPR000999">
    <property type="entry name" value="RNase_III_dom"/>
</dbReference>
<dbReference type="PROSITE" id="PS50137">
    <property type="entry name" value="DS_RBD"/>
    <property type="match status" value="1"/>
</dbReference>
<dbReference type="GO" id="GO:0003723">
    <property type="term" value="F:RNA binding"/>
    <property type="evidence" value="ECO:0007669"/>
    <property type="project" value="UniProtKB-UniRule"/>
</dbReference>
<dbReference type="Pfam" id="PF00636">
    <property type="entry name" value="Ribonuclease_3"/>
    <property type="match status" value="2"/>
</dbReference>
<feature type="domain" description="DRBM" evidence="4">
    <location>
        <begin position="266"/>
        <end position="333"/>
    </location>
</feature>
<keyword evidence="2 3" id="KW-0694">RNA-binding</keyword>
<keyword evidence="7" id="KW-1185">Reference proteome</keyword>
<evidence type="ECO:0000256" key="1">
    <source>
        <dbReference type="ARBA" id="ARBA00022801"/>
    </source>
</evidence>